<evidence type="ECO:0000313" key="1">
    <source>
        <dbReference type="EMBL" id="KAF2607080.1"/>
    </source>
</evidence>
<comment type="caution">
    <text evidence="1">The sequence shown here is derived from an EMBL/GenBank/DDBJ whole genome shotgun (WGS) entry which is preliminary data.</text>
</comment>
<protein>
    <submittedName>
        <fullName evidence="1">Uncharacterized protein</fullName>
    </submittedName>
</protein>
<reference evidence="1" key="1">
    <citation type="submission" date="2019-12" db="EMBL/GenBank/DDBJ databases">
        <title>Genome sequencing and annotation of Brassica cretica.</title>
        <authorList>
            <person name="Studholme D.J."/>
            <person name="Sarris P.F."/>
        </authorList>
    </citation>
    <scope>NUCLEOTIDE SEQUENCE</scope>
    <source>
        <strain evidence="1">PFS-001/15</strain>
        <tissue evidence="1">Leaf</tissue>
    </source>
</reference>
<organism evidence="1 2">
    <name type="scientific">Brassica cretica</name>
    <name type="common">Mustard</name>
    <dbReference type="NCBI Taxonomy" id="69181"/>
    <lineage>
        <taxon>Eukaryota</taxon>
        <taxon>Viridiplantae</taxon>
        <taxon>Streptophyta</taxon>
        <taxon>Embryophyta</taxon>
        <taxon>Tracheophyta</taxon>
        <taxon>Spermatophyta</taxon>
        <taxon>Magnoliopsida</taxon>
        <taxon>eudicotyledons</taxon>
        <taxon>Gunneridae</taxon>
        <taxon>Pentapetalae</taxon>
        <taxon>rosids</taxon>
        <taxon>malvids</taxon>
        <taxon>Brassicales</taxon>
        <taxon>Brassicaceae</taxon>
        <taxon>Brassiceae</taxon>
        <taxon>Brassica</taxon>
    </lineage>
</organism>
<name>A0A8S9LG55_BRACR</name>
<accession>A0A8S9LG55</accession>
<dbReference type="EMBL" id="QGKW02000276">
    <property type="protein sequence ID" value="KAF2607080.1"/>
    <property type="molecule type" value="Genomic_DNA"/>
</dbReference>
<proteinExistence type="predicted"/>
<dbReference type="Proteomes" id="UP000712281">
    <property type="component" value="Unassembled WGS sequence"/>
</dbReference>
<gene>
    <name evidence="1" type="ORF">F2Q68_00044307</name>
</gene>
<dbReference type="AlphaFoldDB" id="A0A8S9LG55"/>
<evidence type="ECO:0000313" key="2">
    <source>
        <dbReference type="Proteomes" id="UP000712281"/>
    </source>
</evidence>
<sequence>MNFRGNSEDHQFVGKVLGIYRGRTSSGYFDGLSDGPILGSFDEMFLGIFIGEIPTEFRRQRLVQYPRKFFGIFREFHFPSECPSEYRCFLVVLRIAYWIWKFHVPSTIAAPCYDKMLYRLDMRRQVHPFPKLRCWRYRFLIKHHLTVSCPRLSISLDNVFHVLDLLVE</sequence>